<dbReference type="InterPro" id="IPR014718">
    <property type="entry name" value="GH-type_carb-bd"/>
</dbReference>
<evidence type="ECO:0000256" key="5">
    <source>
        <dbReference type="ARBA" id="ARBA00022837"/>
    </source>
</evidence>
<comment type="pathway">
    <text evidence="2">Carbohydrate metabolism; hexose metabolism.</text>
</comment>
<dbReference type="EMBL" id="JAETXX010000005">
    <property type="protein sequence ID" value="MCF8715051.1"/>
    <property type="molecule type" value="Genomic_DNA"/>
</dbReference>
<comment type="cofactor">
    <cofactor evidence="1">
        <name>Ca(2+)</name>
        <dbReference type="ChEBI" id="CHEBI:29108"/>
    </cofactor>
</comment>
<comment type="caution">
    <text evidence="8">The sequence shown here is derived from an EMBL/GenBank/DDBJ whole genome shotgun (WGS) entry which is preliminary data.</text>
</comment>
<evidence type="ECO:0000256" key="1">
    <source>
        <dbReference type="ARBA" id="ARBA00001913"/>
    </source>
</evidence>
<proteinExistence type="inferred from homology"/>
<dbReference type="CDD" id="cd09019">
    <property type="entry name" value="galactose_mutarotase_like"/>
    <property type="match status" value="1"/>
</dbReference>
<comment type="similarity">
    <text evidence="3">Belongs to the aldose epimerase family.</text>
</comment>
<keyword evidence="5" id="KW-0106">Calcium</keyword>
<evidence type="ECO:0000256" key="2">
    <source>
        <dbReference type="ARBA" id="ARBA00005028"/>
    </source>
</evidence>
<dbReference type="PANTHER" id="PTHR10091:SF0">
    <property type="entry name" value="GALACTOSE MUTAROTASE"/>
    <property type="match status" value="1"/>
</dbReference>
<evidence type="ECO:0000256" key="4">
    <source>
        <dbReference type="ARBA" id="ARBA00011245"/>
    </source>
</evidence>
<accession>A0ABS9J3P6</accession>
<name>A0ABS9J3P6_9FLAO</name>
<dbReference type="Pfam" id="PF01263">
    <property type="entry name" value="Aldose_epim"/>
    <property type="match status" value="1"/>
</dbReference>
<dbReference type="PIRSF" id="PIRSF005096">
    <property type="entry name" value="GALM"/>
    <property type="match status" value="1"/>
</dbReference>
<evidence type="ECO:0000313" key="9">
    <source>
        <dbReference type="Proteomes" id="UP000829517"/>
    </source>
</evidence>
<dbReference type="Proteomes" id="UP000829517">
    <property type="component" value="Unassembled WGS sequence"/>
</dbReference>
<dbReference type="InterPro" id="IPR015443">
    <property type="entry name" value="Aldose_1-epimerase"/>
</dbReference>
<dbReference type="PANTHER" id="PTHR10091">
    <property type="entry name" value="ALDOSE-1-EPIMERASE"/>
    <property type="match status" value="1"/>
</dbReference>
<protein>
    <submittedName>
        <fullName evidence="8">Galactose mutarotase</fullName>
    </submittedName>
</protein>
<evidence type="ECO:0000256" key="3">
    <source>
        <dbReference type="ARBA" id="ARBA00006206"/>
    </source>
</evidence>
<evidence type="ECO:0000313" key="8">
    <source>
        <dbReference type="EMBL" id="MCF8715051.1"/>
    </source>
</evidence>
<keyword evidence="7" id="KW-0119">Carbohydrate metabolism</keyword>
<keyword evidence="6" id="KW-0413">Isomerase</keyword>
<evidence type="ECO:0000256" key="6">
    <source>
        <dbReference type="ARBA" id="ARBA00023235"/>
    </source>
</evidence>
<dbReference type="Gene3D" id="2.70.98.10">
    <property type="match status" value="1"/>
</dbReference>
<dbReference type="SUPFAM" id="SSF74650">
    <property type="entry name" value="Galactose mutarotase-like"/>
    <property type="match status" value="1"/>
</dbReference>
<dbReference type="InterPro" id="IPR008183">
    <property type="entry name" value="Aldose_1/G6P_1-epimerase"/>
</dbReference>
<comment type="subunit">
    <text evidence="4">Monomer.</text>
</comment>
<evidence type="ECO:0000256" key="7">
    <source>
        <dbReference type="ARBA" id="ARBA00023277"/>
    </source>
</evidence>
<keyword evidence="9" id="KW-1185">Reference proteome</keyword>
<organism evidence="8 9">
    <name type="scientific">Joostella atrarenae</name>
    <dbReference type="NCBI Taxonomy" id="679257"/>
    <lineage>
        <taxon>Bacteria</taxon>
        <taxon>Pseudomonadati</taxon>
        <taxon>Bacteroidota</taxon>
        <taxon>Flavobacteriia</taxon>
        <taxon>Flavobacteriales</taxon>
        <taxon>Flavobacteriaceae</taxon>
        <taxon>Joostella</taxon>
    </lineage>
</organism>
<gene>
    <name evidence="8" type="ORF">JM658_09470</name>
</gene>
<dbReference type="InterPro" id="IPR011013">
    <property type="entry name" value="Gal_mutarotase_sf_dom"/>
</dbReference>
<dbReference type="InterPro" id="IPR047215">
    <property type="entry name" value="Galactose_mutarotase-like"/>
</dbReference>
<reference evidence="8 9" key="1">
    <citation type="submission" date="2021-01" db="EMBL/GenBank/DDBJ databases">
        <title>Genome sequencing of Joostella atrarenae M1-2 (= KCTC 23194).</title>
        <authorList>
            <person name="Zakaria M.R."/>
            <person name="Lam M.Q."/>
            <person name="Chong C.S."/>
        </authorList>
    </citation>
    <scope>NUCLEOTIDE SEQUENCE [LARGE SCALE GENOMIC DNA]</scope>
    <source>
        <strain evidence="8 9">M1-2</strain>
    </source>
</reference>
<sequence>MMKKYTIENSLIKLVTIDYGATIHQLITKDRNGNDVNVVISFKELENYKHNSNYLGASVGRFAGRIRKEGFKLNGKQYDLYTKNDAHLHGGKEGFSFKTWEMESITEGENPSIKYSYFSKDMEEGYPGNLKVYVTYTLIKNELTILFEGESDQDTVLNLTNHNYYNLNGKGSILDHELQINAKNILDTDENAIPTGKYKAVESTHYDFREKRKINSDYEFKGIDDTYVLDEKEPLAKIYSEESGIEMIVASNQPGVVVYTPETMDESKISNKPLERYPSICFETEKFSDSPNHNNFLSTELKKGEHYTNETTLTFNLK</sequence>